<dbReference type="SUPFAM" id="SSF48264">
    <property type="entry name" value="Cytochrome P450"/>
    <property type="match status" value="1"/>
</dbReference>
<dbReference type="Pfam" id="PF00067">
    <property type="entry name" value="p450"/>
    <property type="match status" value="1"/>
</dbReference>
<protein>
    <submittedName>
        <fullName evidence="2">Carotene epsilon-monooxygenase, chloroplastic</fullName>
    </submittedName>
</protein>
<comment type="similarity">
    <text evidence="1">Belongs to the cytochrome P450 family.</text>
</comment>
<evidence type="ECO:0000313" key="3">
    <source>
        <dbReference type="Proteomes" id="UP000634136"/>
    </source>
</evidence>
<accession>A0A835CAB5</accession>
<dbReference type="InterPro" id="IPR036396">
    <property type="entry name" value="Cyt_P450_sf"/>
</dbReference>
<keyword evidence="2" id="KW-0503">Monooxygenase</keyword>
<dbReference type="GO" id="GO:0016117">
    <property type="term" value="P:carotenoid biosynthetic process"/>
    <property type="evidence" value="ECO:0007669"/>
    <property type="project" value="TreeGrafter"/>
</dbReference>
<gene>
    <name evidence="2" type="ORF">G2W53_009580</name>
</gene>
<comment type="caution">
    <text evidence="2">The sequence shown here is derived from an EMBL/GenBank/DDBJ whole genome shotgun (WGS) entry which is preliminary data.</text>
</comment>
<dbReference type="GO" id="GO:0004497">
    <property type="term" value="F:monooxygenase activity"/>
    <property type="evidence" value="ECO:0007669"/>
    <property type="project" value="UniProtKB-KW"/>
</dbReference>
<dbReference type="PANTHER" id="PTHR24291:SF134">
    <property type="entry name" value="CAROTENE EPSILON-MONOOXYGENASE, CHLOROPLASTIC"/>
    <property type="match status" value="1"/>
</dbReference>
<organism evidence="2 3">
    <name type="scientific">Senna tora</name>
    <dbReference type="NCBI Taxonomy" id="362788"/>
    <lineage>
        <taxon>Eukaryota</taxon>
        <taxon>Viridiplantae</taxon>
        <taxon>Streptophyta</taxon>
        <taxon>Embryophyta</taxon>
        <taxon>Tracheophyta</taxon>
        <taxon>Spermatophyta</taxon>
        <taxon>Magnoliopsida</taxon>
        <taxon>eudicotyledons</taxon>
        <taxon>Gunneridae</taxon>
        <taxon>Pentapetalae</taxon>
        <taxon>rosids</taxon>
        <taxon>fabids</taxon>
        <taxon>Fabales</taxon>
        <taxon>Fabaceae</taxon>
        <taxon>Caesalpinioideae</taxon>
        <taxon>Cassia clade</taxon>
        <taxon>Senna</taxon>
    </lineage>
</organism>
<dbReference type="GO" id="GO:0005506">
    <property type="term" value="F:iron ion binding"/>
    <property type="evidence" value="ECO:0007669"/>
    <property type="project" value="InterPro"/>
</dbReference>
<dbReference type="AlphaFoldDB" id="A0A835CAB5"/>
<evidence type="ECO:0000256" key="1">
    <source>
        <dbReference type="ARBA" id="ARBA00010617"/>
    </source>
</evidence>
<proteinExistence type="inferred from homology"/>
<reference evidence="2" key="1">
    <citation type="submission" date="2020-09" db="EMBL/GenBank/DDBJ databases">
        <title>Genome-Enabled Discovery of Anthraquinone Biosynthesis in Senna tora.</title>
        <authorList>
            <person name="Kang S.-H."/>
            <person name="Pandey R.P."/>
            <person name="Lee C.-M."/>
            <person name="Sim J.-S."/>
            <person name="Jeong J.-T."/>
            <person name="Choi B.-S."/>
            <person name="Jung M."/>
            <person name="Ginzburg D."/>
            <person name="Zhao K."/>
            <person name="Won S.Y."/>
            <person name="Oh T.-J."/>
            <person name="Yu Y."/>
            <person name="Kim N.-H."/>
            <person name="Lee O.R."/>
            <person name="Lee T.-H."/>
            <person name="Bashyal P."/>
            <person name="Kim T.-S."/>
            <person name="Lee W.-H."/>
            <person name="Kawkins C."/>
            <person name="Kim C.-K."/>
            <person name="Kim J.S."/>
            <person name="Ahn B.O."/>
            <person name="Rhee S.Y."/>
            <person name="Sohng J.K."/>
        </authorList>
    </citation>
    <scope>NUCLEOTIDE SEQUENCE</scope>
    <source>
        <tissue evidence="2">Leaf</tissue>
    </source>
</reference>
<name>A0A835CAB5_9FABA</name>
<dbReference type="InterPro" id="IPR050196">
    <property type="entry name" value="Cytochrome_P450_Monoox"/>
</dbReference>
<sequence>MAEKFLPERFDLNGPVPNETNTDFRFIPFSGRPSKCVGDQFALLEAIVALAIFLQHMNFELVPRIIHETEPTAKVVNIVFIFLRQGKL</sequence>
<dbReference type="GO" id="GO:0016705">
    <property type="term" value="F:oxidoreductase activity, acting on paired donors, with incorporation or reduction of molecular oxygen"/>
    <property type="evidence" value="ECO:0007669"/>
    <property type="project" value="InterPro"/>
</dbReference>
<dbReference type="Gene3D" id="1.10.630.10">
    <property type="entry name" value="Cytochrome P450"/>
    <property type="match status" value="1"/>
</dbReference>
<dbReference type="GO" id="GO:0009507">
    <property type="term" value="C:chloroplast"/>
    <property type="evidence" value="ECO:0007669"/>
    <property type="project" value="TreeGrafter"/>
</dbReference>
<dbReference type="EMBL" id="JAAIUW010000004">
    <property type="protein sequence ID" value="KAF7834721.1"/>
    <property type="molecule type" value="Genomic_DNA"/>
</dbReference>
<dbReference type="Proteomes" id="UP000634136">
    <property type="component" value="Unassembled WGS sequence"/>
</dbReference>
<dbReference type="OrthoDB" id="1470350at2759"/>
<dbReference type="PANTHER" id="PTHR24291">
    <property type="entry name" value="CYTOCHROME P450 FAMILY 4"/>
    <property type="match status" value="1"/>
</dbReference>
<dbReference type="GO" id="GO:0020037">
    <property type="term" value="F:heme binding"/>
    <property type="evidence" value="ECO:0007669"/>
    <property type="project" value="InterPro"/>
</dbReference>
<evidence type="ECO:0000313" key="2">
    <source>
        <dbReference type="EMBL" id="KAF7834721.1"/>
    </source>
</evidence>
<keyword evidence="3" id="KW-1185">Reference proteome</keyword>
<keyword evidence="2" id="KW-0560">Oxidoreductase</keyword>
<dbReference type="InterPro" id="IPR001128">
    <property type="entry name" value="Cyt_P450"/>
</dbReference>